<evidence type="ECO:0000256" key="4">
    <source>
        <dbReference type="ARBA" id="ARBA00023136"/>
    </source>
</evidence>
<gene>
    <name evidence="8" type="ORF">VP395_12125</name>
</gene>
<comment type="caution">
    <text evidence="8">The sequence shown here is derived from an EMBL/GenBank/DDBJ whole genome shotgun (WGS) entry which is preliminary data.</text>
</comment>
<dbReference type="PROSITE" id="PS51257">
    <property type="entry name" value="PROKAR_LIPOPROTEIN"/>
    <property type="match status" value="1"/>
</dbReference>
<proteinExistence type="inferred from homology"/>
<dbReference type="Proteomes" id="UP001416393">
    <property type="component" value="Unassembled WGS sequence"/>
</dbReference>
<dbReference type="Pfam" id="PF07980">
    <property type="entry name" value="SusD_RagB"/>
    <property type="match status" value="1"/>
</dbReference>
<feature type="domain" description="RagB/SusD" evidence="6">
    <location>
        <begin position="310"/>
        <end position="593"/>
    </location>
</feature>
<protein>
    <submittedName>
        <fullName evidence="8">RagB/SusD family nutrient uptake outer membrane protein</fullName>
    </submittedName>
</protein>
<evidence type="ECO:0000256" key="5">
    <source>
        <dbReference type="ARBA" id="ARBA00023237"/>
    </source>
</evidence>
<comment type="subcellular location">
    <subcellularLocation>
        <location evidence="1">Cell outer membrane</location>
    </subcellularLocation>
</comment>
<evidence type="ECO:0000313" key="8">
    <source>
        <dbReference type="EMBL" id="MEN3324478.1"/>
    </source>
</evidence>
<reference evidence="8 9" key="1">
    <citation type="submission" date="2024-01" db="EMBL/GenBank/DDBJ databases">
        <title>Mariniflexile litorale sp. nov., isolated from the shallow sediments of the Sea of Japan.</title>
        <authorList>
            <person name="Romanenko L."/>
            <person name="Bystritskaya E."/>
            <person name="Isaeva M."/>
        </authorList>
    </citation>
    <scope>NUCLEOTIDE SEQUENCE [LARGE SCALE GENOMIC DNA]</scope>
    <source>
        <strain evidence="8 9">KCTC 32427</strain>
    </source>
</reference>
<dbReference type="Pfam" id="PF14322">
    <property type="entry name" value="SusD-like_3"/>
    <property type="match status" value="1"/>
</dbReference>
<dbReference type="InterPro" id="IPR012944">
    <property type="entry name" value="SusD_RagB_dom"/>
</dbReference>
<keyword evidence="9" id="KW-1185">Reference proteome</keyword>
<evidence type="ECO:0000256" key="3">
    <source>
        <dbReference type="ARBA" id="ARBA00022729"/>
    </source>
</evidence>
<keyword evidence="4" id="KW-0472">Membrane</keyword>
<name>A0ABV0AC64_9FLAO</name>
<evidence type="ECO:0000256" key="2">
    <source>
        <dbReference type="ARBA" id="ARBA00006275"/>
    </source>
</evidence>
<dbReference type="RefSeq" id="WP_346242278.1">
    <property type="nucleotide sequence ID" value="NZ_JAZHYP010000005.1"/>
</dbReference>
<evidence type="ECO:0000313" key="9">
    <source>
        <dbReference type="Proteomes" id="UP001416393"/>
    </source>
</evidence>
<organism evidence="8 9">
    <name type="scientific">Mariniflexile soesokkakense</name>
    <dbReference type="NCBI Taxonomy" id="1343160"/>
    <lineage>
        <taxon>Bacteria</taxon>
        <taxon>Pseudomonadati</taxon>
        <taxon>Bacteroidota</taxon>
        <taxon>Flavobacteriia</taxon>
        <taxon>Flavobacteriales</taxon>
        <taxon>Flavobacteriaceae</taxon>
        <taxon>Mariniflexile</taxon>
    </lineage>
</organism>
<accession>A0ABV0AC64</accession>
<feature type="domain" description="SusD-like N-terminal" evidence="7">
    <location>
        <begin position="25"/>
        <end position="223"/>
    </location>
</feature>
<dbReference type="InterPro" id="IPR011990">
    <property type="entry name" value="TPR-like_helical_dom_sf"/>
</dbReference>
<keyword evidence="5" id="KW-0998">Cell outer membrane</keyword>
<keyword evidence="3" id="KW-0732">Signal</keyword>
<evidence type="ECO:0000259" key="6">
    <source>
        <dbReference type="Pfam" id="PF07980"/>
    </source>
</evidence>
<comment type="similarity">
    <text evidence="2">Belongs to the SusD family.</text>
</comment>
<dbReference type="EMBL" id="JAZHYP010000005">
    <property type="protein sequence ID" value="MEN3324478.1"/>
    <property type="molecule type" value="Genomic_DNA"/>
</dbReference>
<evidence type="ECO:0000259" key="7">
    <source>
        <dbReference type="Pfam" id="PF14322"/>
    </source>
</evidence>
<dbReference type="SUPFAM" id="SSF48452">
    <property type="entry name" value="TPR-like"/>
    <property type="match status" value="1"/>
</dbReference>
<dbReference type="Gene3D" id="1.25.40.390">
    <property type="match status" value="1"/>
</dbReference>
<evidence type="ECO:0000256" key="1">
    <source>
        <dbReference type="ARBA" id="ARBA00004442"/>
    </source>
</evidence>
<sequence length="593" mass="67428">MKKILKFLSIILGFSAMISLSSCEDYLDKVQDSAGISEADILEDYFKFRQYEDGMFRDLQNYLSAGDYSYIAALSDEGYVNSINWETMPIAQSGDWLRAYDTGQALQFYGVWGSWRSIRIANRVIELLPKLENATQVEKDRLKGQAHFMRAWYYYEFLKRQGGMPYITKSFKASDEFSLPRLSFHETALKIAADCDSAAVLLPQRWDIQNLGRPEKGAAMAVKASALLFSASPSNNTTNDNAKWELAAEASWDLLSELGPYGNNRYKLLESGGTDQVTYKIPTGASERYETIQYASGFDSIFMYQPYHDEIIWENYAAVGDGGGAYRVLTTTSIQSKNVTQGFTPSANFVDRFETKNGLAITDDSSFDSQNPYIDRDPRFYHSILFNGERWTSQSGKYLELFDGGTERKSQPGDAHLGYMARKFWGKNVDQWSGTAAPQTHIIYFRLADILLQYAEAANEIGGPNYTLPGASISAVQAVNIVRSRVKMPNVKALYLSSKDAFRERIKNERAVELYLEGKRFFDLSRWGDASKLEYKQHLADDFILNPSAPTGYDINRNNVPYFTRTFNQKHYKWPIPLSDALMFEEFKQNPGW</sequence>
<dbReference type="InterPro" id="IPR033985">
    <property type="entry name" value="SusD-like_N"/>
</dbReference>